<dbReference type="RefSeq" id="WP_149736279.1">
    <property type="nucleotide sequence ID" value="NZ_FQZD01000052.1"/>
</dbReference>
<dbReference type="AlphaFoldDB" id="A0A1M6ND55"/>
<name>A0A1M6ND55_9FIRM</name>
<organism evidence="1 2">
    <name type="scientific">Propionispora hippei DSM 15287</name>
    <dbReference type="NCBI Taxonomy" id="1123003"/>
    <lineage>
        <taxon>Bacteria</taxon>
        <taxon>Bacillati</taxon>
        <taxon>Bacillota</taxon>
        <taxon>Negativicutes</taxon>
        <taxon>Selenomonadales</taxon>
        <taxon>Sporomusaceae</taxon>
        <taxon>Propionispora</taxon>
    </lineage>
</organism>
<dbReference type="GO" id="GO:0000287">
    <property type="term" value="F:magnesium ion binding"/>
    <property type="evidence" value="ECO:0007669"/>
    <property type="project" value="TreeGrafter"/>
</dbReference>
<gene>
    <name evidence="1" type="ORF">SAMN02745170_03743</name>
</gene>
<dbReference type="NCBIfam" id="TIGR00099">
    <property type="entry name" value="Cof-subfamily"/>
    <property type="match status" value="1"/>
</dbReference>
<dbReference type="SFLD" id="SFLDS00003">
    <property type="entry name" value="Haloacid_Dehalogenase"/>
    <property type="match status" value="1"/>
</dbReference>
<protein>
    <recommendedName>
        <fullName evidence="3">Cof subfamily of IIB subfamily of haloacid dehalogenase superfamily/HAD-superfamily hydrolase, subfamily IIB</fullName>
    </recommendedName>
</protein>
<dbReference type="PROSITE" id="PS01228">
    <property type="entry name" value="COF_1"/>
    <property type="match status" value="1"/>
</dbReference>
<dbReference type="GO" id="GO:0016791">
    <property type="term" value="F:phosphatase activity"/>
    <property type="evidence" value="ECO:0007669"/>
    <property type="project" value="TreeGrafter"/>
</dbReference>
<dbReference type="Gene3D" id="3.30.1240.10">
    <property type="match status" value="1"/>
</dbReference>
<dbReference type="Pfam" id="PF08282">
    <property type="entry name" value="Hydrolase_3"/>
    <property type="match status" value="1"/>
</dbReference>
<dbReference type="GO" id="GO:0005829">
    <property type="term" value="C:cytosol"/>
    <property type="evidence" value="ECO:0007669"/>
    <property type="project" value="TreeGrafter"/>
</dbReference>
<dbReference type="InterPro" id="IPR036412">
    <property type="entry name" value="HAD-like_sf"/>
</dbReference>
<evidence type="ECO:0000313" key="1">
    <source>
        <dbReference type="EMBL" id="SHJ93688.1"/>
    </source>
</evidence>
<dbReference type="SFLD" id="SFLDG01140">
    <property type="entry name" value="C2.B:_Phosphomannomutase_and_P"/>
    <property type="match status" value="1"/>
</dbReference>
<dbReference type="Proteomes" id="UP000322917">
    <property type="component" value="Unassembled WGS sequence"/>
</dbReference>
<dbReference type="PANTHER" id="PTHR10000:SF55">
    <property type="entry name" value="5-AMINO-6-(5-PHOSPHO-D-RIBITYLAMINO)URACIL PHOSPHATASE YCSE"/>
    <property type="match status" value="1"/>
</dbReference>
<dbReference type="NCBIfam" id="TIGR01484">
    <property type="entry name" value="HAD-SF-IIB"/>
    <property type="match status" value="1"/>
</dbReference>
<evidence type="ECO:0000313" key="2">
    <source>
        <dbReference type="Proteomes" id="UP000322917"/>
    </source>
</evidence>
<keyword evidence="2" id="KW-1185">Reference proteome</keyword>
<dbReference type="InterPro" id="IPR023214">
    <property type="entry name" value="HAD_sf"/>
</dbReference>
<dbReference type="SUPFAM" id="SSF56784">
    <property type="entry name" value="HAD-like"/>
    <property type="match status" value="1"/>
</dbReference>
<accession>A0A1M6ND55</accession>
<evidence type="ECO:0008006" key="3">
    <source>
        <dbReference type="Google" id="ProtNLM"/>
    </source>
</evidence>
<dbReference type="OrthoDB" id="9810101at2"/>
<proteinExistence type="predicted"/>
<dbReference type="InterPro" id="IPR000150">
    <property type="entry name" value="Cof"/>
</dbReference>
<dbReference type="InterPro" id="IPR006379">
    <property type="entry name" value="HAD-SF_hydro_IIB"/>
</dbReference>
<sequence length="294" mass="33093">MKLIVSDMDGTLLNSNNKISAENAAALLLAQDKGYEIAIATGRTYNNAAQLCHEVGLRPHIISNHGSFIYTKEGKLLRTTAMKHCDVQHVLDWLDKGEYFYDVCTGEHTYMPTNARELMLLDLERASRKDASIDLPKGRQSIEWLLSMGNVQFVDNMRSIVTKDRAFGNIAAMTFDKQRLQAGRDYFRQYPGVTMTVAADDLFEMIDARASKGNALEYLADYLRISMWDIMAIGDHYNDISMLERVGFGVAIGNAQKAVKDVCQHVSLTNDRHGVAHIVKEMLPRWEKYSSCNG</sequence>
<dbReference type="PANTHER" id="PTHR10000">
    <property type="entry name" value="PHOSPHOSERINE PHOSPHATASE"/>
    <property type="match status" value="1"/>
</dbReference>
<dbReference type="EMBL" id="FQZD01000052">
    <property type="protein sequence ID" value="SHJ93688.1"/>
    <property type="molecule type" value="Genomic_DNA"/>
</dbReference>
<reference evidence="1 2" key="1">
    <citation type="submission" date="2016-11" db="EMBL/GenBank/DDBJ databases">
        <authorList>
            <person name="Varghese N."/>
            <person name="Submissions S."/>
        </authorList>
    </citation>
    <scope>NUCLEOTIDE SEQUENCE [LARGE SCALE GENOMIC DNA]</scope>
    <source>
        <strain evidence="1 2">DSM 15287</strain>
    </source>
</reference>
<dbReference type="Gene3D" id="3.40.50.1000">
    <property type="entry name" value="HAD superfamily/HAD-like"/>
    <property type="match status" value="1"/>
</dbReference>